<gene>
    <name evidence="8" type="ORF">FVP01_18040</name>
</gene>
<organism evidence="8 9">
    <name type="scientific">Vibrio parahaemolyticus</name>
    <dbReference type="NCBI Taxonomy" id="670"/>
    <lineage>
        <taxon>Bacteria</taxon>
        <taxon>Pseudomonadati</taxon>
        <taxon>Pseudomonadota</taxon>
        <taxon>Gammaproteobacteria</taxon>
        <taxon>Vibrionales</taxon>
        <taxon>Vibrionaceae</taxon>
        <taxon>Vibrio</taxon>
    </lineage>
</organism>
<evidence type="ECO:0000313" key="9">
    <source>
        <dbReference type="Proteomes" id="UP000321504"/>
    </source>
</evidence>
<dbReference type="InterPro" id="IPR044068">
    <property type="entry name" value="CB"/>
</dbReference>
<dbReference type="PROSITE" id="PS51898">
    <property type="entry name" value="TYR_RECOMBINASE"/>
    <property type="match status" value="1"/>
</dbReference>
<name>A0AA46L307_VIBPH</name>
<dbReference type="Gene3D" id="3.30.160.390">
    <property type="entry name" value="Integrase, DNA-binding domain"/>
    <property type="match status" value="1"/>
</dbReference>
<dbReference type="GO" id="GO:0003677">
    <property type="term" value="F:DNA binding"/>
    <property type="evidence" value="ECO:0007669"/>
    <property type="project" value="UniProtKB-UniRule"/>
</dbReference>
<evidence type="ECO:0000256" key="4">
    <source>
        <dbReference type="ARBA" id="ARBA00023172"/>
    </source>
</evidence>
<dbReference type="InterPro" id="IPR025166">
    <property type="entry name" value="Integrase_DNA_bind_dom"/>
</dbReference>
<dbReference type="PANTHER" id="PTHR30629">
    <property type="entry name" value="PROPHAGE INTEGRASE"/>
    <property type="match status" value="1"/>
</dbReference>
<dbReference type="EMBL" id="VRMQ01000004">
    <property type="protein sequence ID" value="TXN14883.1"/>
    <property type="molecule type" value="Genomic_DNA"/>
</dbReference>
<dbReference type="InterPro" id="IPR053876">
    <property type="entry name" value="Phage_int_M"/>
</dbReference>
<evidence type="ECO:0000259" key="6">
    <source>
        <dbReference type="PROSITE" id="PS51898"/>
    </source>
</evidence>
<dbReference type="RefSeq" id="WP_147724759.1">
    <property type="nucleotide sequence ID" value="NZ_VRMQ01000004.1"/>
</dbReference>
<dbReference type="GO" id="GO:0006310">
    <property type="term" value="P:DNA recombination"/>
    <property type="evidence" value="ECO:0007669"/>
    <property type="project" value="UniProtKB-KW"/>
</dbReference>
<keyword evidence="2" id="KW-0229">DNA integration</keyword>
<dbReference type="SUPFAM" id="SSF56349">
    <property type="entry name" value="DNA breaking-rejoining enzymes"/>
    <property type="match status" value="1"/>
</dbReference>
<dbReference type="Gene3D" id="1.10.150.130">
    <property type="match status" value="1"/>
</dbReference>
<dbReference type="Pfam" id="PF00589">
    <property type="entry name" value="Phage_integrase"/>
    <property type="match status" value="1"/>
</dbReference>
<reference evidence="8 9" key="1">
    <citation type="submission" date="2019-08" db="EMBL/GenBank/DDBJ databases">
        <title>Emerging of two pre-pandemic pathogenic O4:KUT lineages of Vibrio parahaemolyticus in coastal eastern China.</title>
        <authorList>
            <person name="Yu H."/>
        </authorList>
    </citation>
    <scope>NUCLEOTIDE SEQUENCE [LARGE SCALE GENOMIC DNA]</scope>
    <source>
        <strain evidence="8 9">HZ17-383</strain>
    </source>
</reference>
<dbReference type="InterPro" id="IPR013762">
    <property type="entry name" value="Integrase-like_cat_sf"/>
</dbReference>
<proteinExistence type="inferred from homology"/>
<evidence type="ECO:0000256" key="2">
    <source>
        <dbReference type="ARBA" id="ARBA00022908"/>
    </source>
</evidence>
<keyword evidence="3 5" id="KW-0238">DNA-binding</keyword>
<protein>
    <submittedName>
        <fullName evidence="8">DUF4102 domain-containing protein</fullName>
    </submittedName>
</protein>
<dbReference type="PANTHER" id="PTHR30629:SF2">
    <property type="entry name" value="PROPHAGE INTEGRASE INTS-RELATED"/>
    <property type="match status" value="1"/>
</dbReference>
<dbReference type="InterPro" id="IPR002104">
    <property type="entry name" value="Integrase_catalytic"/>
</dbReference>
<dbReference type="InterPro" id="IPR038488">
    <property type="entry name" value="Integrase_DNA-bd_sf"/>
</dbReference>
<comment type="similarity">
    <text evidence="1">Belongs to the 'phage' integrase family.</text>
</comment>
<dbReference type="Gene3D" id="1.10.443.10">
    <property type="entry name" value="Intergrase catalytic core"/>
    <property type="match status" value="1"/>
</dbReference>
<comment type="caution">
    <text evidence="8">The sequence shown here is derived from an EMBL/GenBank/DDBJ whole genome shotgun (WGS) entry which is preliminary data.</text>
</comment>
<dbReference type="CDD" id="cd00801">
    <property type="entry name" value="INT_P4_C"/>
    <property type="match status" value="1"/>
</dbReference>
<accession>A0AA46L307</accession>
<dbReference type="PROSITE" id="PS51900">
    <property type="entry name" value="CB"/>
    <property type="match status" value="1"/>
</dbReference>
<evidence type="ECO:0000313" key="8">
    <source>
        <dbReference type="EMBL" id="TXN14883.1"/>
    </source>
</evidence>
<dbReference type="AlphaFoldDB" id="A0AA46L307"/>
<evidence type="ECO:0000256" key="3">
    <source>
        <dbReference type="ARBA" id="ARBA00023125"/>
    </source>
</evidence>
<dbReference type="Pfam" id="PF13356">
    <property type="entry name" value="Arm-DNA-bind_3"/>
    <property type="match status" value="1"/>
</dbReference>
<dbReference type="GO" id="GO:0015074">
    <property type="term" value="P:DNA integration"/>
    <property type="evidence" value="ECO:0007669"/>
    <property type="project" value="UniProtKB-KW"/>
</dbReference>
<dbReference type="InterPro" id="IPR011010">
    <property type="entry name" value="DNA_brk_join_enz"/>
</dbReference>
<dbReference type="Pfam" id="PF22022">
    <property type="entry name" value="Phage_int_M"/>
    <property type="match status" value="1"/>
</dbReference>
<sequence length="431" mass="50074">MAITQKEIVGLKPKSSAYYVWDDDRTKGSGRLGVKVFTSGNKGFVFRYYRQSKRLFIQLGRFPALSLVDARKEAHKLGLLLKQGLDPKFELANAEKKREAARREEERKGSIELLFQSYVNQMKKEGKRTYQNVYRSLEKEVYPFISRETKACDVTTADIVTILAHMIQRGAATQSNRVRSYLHAAFNYGLSHDNDPANYLRDAKFGLAFNPVSSIPKQKDAERVGERYLTFTELHQFMQDIEFDIEGVRASEMMRCLILLCIHTGGQRPYEIAASKWTAINWDEGTLLITPDLSKNKRSHLVPLTDSAMSILRRLREKESTSPFIFPHYKDENDHVRLDSLSQTIARYRDDHPHFEHFIPRDLRRTCKTLMGELGISKALRDRLQNHALNDVSSKHYDRYEYLSEKRHALELWDGKLSRVDFVESNVIRFR</sequence>
<feature type="domain" description="Core-binding (CB)" evidence="7">
    <location>
        <begin position="109"/>
        <end position="190"/>
    </location>
</feature>
<evidence type="ECO:0000256" key="1">
    <source>
        <dbReference type="ARBA" id="ARBA00008857"/>
    </source>
</evidence>
<dbReference type="InterPro" id="IPR050808">
    <property type="entry name" value="Phage_Integrase"/>
</dbReference>
<dbReference type="InterPro" id="IPR010998">
    <property type="entry name" value="Integrase_recombinase_N"/>
</dbReference>
<evidence type="ECO:0000256" key="5">
    <source>
        <dbReference type="PROSITE-ProRule" id="PRU01248"/>
    </source>
</evidence>
<feature type="domain" description="Tyr recombinase" evidence="6">
    <location>
        <begin position="224"/>
        <end position="411"/>
    </location>
</feature>
<dbReference type="Proteomes" id="UP000321504">
    <property type="component" value="Unassembled WGS sequence"/>
</dbReference>
<keyword evidence="4" id="KW-0233">DNA recombination</keyword>
<evidence type="ECO:0000259" key="7">
    <source>
        <dbReference type="PROSITE" id="PS51900"/>
    </source>
</evidence>